<gene>
    <name evidence="2" type="ORF">M9458_047200</name>
</gene>
<dbReference type="AlphaFoldDB" id="A0ABD0NAL1"/>
<proteinExistence type="predicted"/>
<feature type="non-terminal residue" evidence="2">
    <location>
        <position position="72"/>
    </location>
</feature>
<evidence type="ECO:0000256" key="1">
    <source>
        <dbReference type="SAM" id="MobiDB-lite"/>
    </source>
</evidence>
<sequence>TSVGNAKATPAAAQTDGSHGDTGGTHDARRRTPAALSYAVVSSFHLANAARQSLASHHGTRAAPEPAALHHG</sequence>
<accession>A0ABD0NAL1</accession>
<name>A0ABD0NAL1_CIRMR</name>
<evidence type="ECO:0000313" key="3">
    <source>
        <dbReference type="Proteomes" id="UP001529510"/>
    </source>
</evidence>
<evidence type="ECO:0000313" key="2">
    <source>
        <dbReference type="EMBL" id="KAL0159124.1"/>
    </source>
</evidence>
<feature type="region of interest" description="Disordered" evidence="1">
    <location>
        <begin position="51"/>
        <end position="72"/>
    </location>
</feature>
<keyword evidence="3" id="KW-1185">Reference proteome</keyword>
<dbReference type="EMBL" id="JAMKFB020000023">
    <property type="protein sequence ID" value="KAL0159124.1"/>
    <property type="molecule type" value="Genomic_DNA"/>
</dbReference>
<organism evidence="2 3">
    <name type="scientific">Cirrhinus mrigala</name>
    <name type="common">Mrigala</name>
    <dbReference type="NCBI Taxonomy" id="683832"/>
    <lineage>
        <taxon>Eukaryota</taxon>
        <taxon>Metazoa</taxon>
        <taxon>Chordata</taxon>
        <taxon>Craniata</taxon>
        <taxon>Vertebrata</taxon>
        <taxon>Euteleostomi</taxon>
        <taxon>Actinopterygii</taxon>
        <taxon>Neopterygii</taxon>
        <taxon>Teleostei</taxon>
        <taxon>Ostariophysi</taxon>
        <taxon>Cypriniformes</taxon>
        <taxon>Cyprinidae</taxon>
        <taxon>Labeoninae</taxon>
        <taxon>Labeonini</taxon>
        <taxon>Cirrhinus</taxon>
    </lineage>
</organism>
<feature type="region of interest" description="Disordered" evidence="1">
    <location>
        <begin position="1"/>
        <end position="34"/>
    </location>
</feature>
<dbReference type="Proteomes" id="UP001529510">
    <property type="component" value="Unassembled WGS sequence"/>
</dbReference>
<comment type="caution">
    <text evidence="2">The sequence shown here is derived from an EMBL/GenBank/DDBJ whole genome shotgun (WGS) entry which is preliminary data.</text>
</comment>
<reference evidence="2 3" key="1">
    <citation type="submission" date="2024-05" db="EMBL/GenBank/DDBJ databases">
        <title>Genome sequencing and assembly of Indian major carp, Cirrhinus mrigala (Hamilton, 1822).</title>
        <authorList>
            <person name="Mohindra V."/>
            <person name="Chowdhury L.M."/>
            <person name="Lal K."/>
            <person name="Jena J.K."/>
        </authorList>
    </citation>
    <scope>NUCLEOTIDE SEQUENCE [LARGE SCALE GENOMIC DNA]</scope>
    <source>
        <strain evidence="2">CM1030</strain>
        <tissue evidence="2">Blood</tissue>
    </source>
</reference>
<feature type="non-terminal residue" evidence="2">
    <location>
        <position position="1"/>
    </location>
</feature>
<protein>
    <submittedName>
        <fullName evidence="2">Uncharacterized protein</fullName>
    </submittedName>
</protein>